<comment type="caution">
    <text evidence="1">The sequence shown here is derived from an EMBL/GenBank/DDBJ whole genome shotgun (WGS) entry which is preliminary data.</text>
</comment>
<dbReference type="Proteomes" id="UP000017842">
    <property type="component" value="Unassembled WGS sequence"/>
</dbReference>
<dbReference type="AlphaFoldDB" id="V5BF69"/>
<reference evidence="1 2" key="1">
    <citation type="journal article" date="2013" name="Genome Announc.">
        <title>Draft Genome Sequence of the Methanotrophic Gammaproteobacterium Methyloglobulus morosus DSM 22980 Strain KoM1.</title>
        <authorList>
            <person name="Poehlein A."/>
            <person name="Deutzmann J.S."/>
            <person name="Daniel R."/>
            <person name="Simeonova D.D."/>
        </authorList>
    </citation>
    <scope>NUCLEOTIDE SEQUENCE [LARGE SCALE GENOMIC DNA]</scope>
    <source>
        <strain evidence="1 2">KoM1</strain>
    </source>
</reference>
<dbReference type="RefSeq" id="WP_023495021.1">
    <property type="nucleotide sequence ID" value="NZ_AYLO01000080.1"/>
</dbReference>
<dbReference type="EMBL" id="AYLO01000080">
    <property type="protein sequence ID" value="ESS71945.1"/>
    <property type="molecule type" value="Genomic_DNA"/>
</dbReference>
<keyword evidence="2" id="KW-1185">Reference proteome</keyword>
<proteinExistence type="predicted"/>
<protein>
    <submittedName>
        <fullName evidence="1">Uncharacterized protein</fullName>
    </submittedName>
</protein>
<organism evidence="1 2">
    <name type="scientific">Methyloglobulus morosus KoM1</name>
    <dbReference type="NCBI Taxonomy" id="1116472"/>
    <lineage>
        <taxon>Bacteria</taxon>
        <taxon>Pseudomonadati</taxon>
        <taxon>Pseudomonadota</taxon>
        <taxon>Gammaproteobacteria</taxon>
        <taxon>Methylococcales</taxon>
        <taxon>Methylococcaceae</taxon>
        <taxon>Methyloglobulus</taxon>
    </lineage>
</organism>
<sequence>MTEQTTNEMAEVGYNNACQPVARCPMHAHVTEQFDLKPDDVLFLPRHRRVITQYVKGEDGDTELNLYYEDKEISFDEPELFAFGERLAQQSHFVAETATRWGDGYGWEQVKELLESLIEEGILHLSSPVESGSTSTESRQVYLPPGECKEPRTWFECEAITAELTGYPLEIGYLELVVPIFRVAHIALDMEGRQVGEANVFPDRLRLDVPTEWRACPYPGSRHQDELPMNVTALKSMRKHWLPTMVVLSKIRDAYLGRFPDARQGMTIGHLECLSTLVLALPAYLLMRSENNVNNGSLHPVLSNMFRVTDGVRMTTHQMMVIPLAEATLLPDAPITGSDIYQYAERNYVFQSAHGVCAGPKAMIEEFLSVLVDGGSVGVELDPEVQAALDGIEAAFDYGLYGLRVYVIALSFWTLMSRTYEQLWNLFESWPETGSIKLNEFKKIIQIDVKNLQADTLLATEDLRSNRDHIQASMYEKTSRGLKLSFAEEALPQRIAPSVPEAQHTMAEDKLRSALGEKVANDDPTFNRLIACLMTYFRSEQAIVKAACEDQGFINRQLGRPTPTRDFTAADINLYSVLIGDVKRLPLLSEVCDEVFNLHIVVTQNSIEISDRIAD</sequence>
<dbReference type="OrthoDB" id="7054649at2"/>
<dbReference type="eggNOG" id="ENOG5033PP6">
    <property type="taxonomic scope" value="Bacteria"/>
</dbReference>
<accession>V5BF69</accession>
<gene>
    <name evidence="1" type="ORF">MGMO_83c00180</name>
</gene>
<evidence type="ECO:0000313" key="1">
    <source>
        <dbReference type="EMBL" id="ESS71945.1"/>
    </source>
</evidence>
<evidence type="ECO:0000313" key="2">
    <source>
        <dbReference type="Proteomes" id="UP000017842"/>
    </source>
</evidence>
<name>V5BF69_9GAMM</name>